<comment type="caution">
    <text evidence="1">The sequence shown here is derived from an EMBL/GenBank/DDBJ whole genome shotgun (WGS) entry which is preliminary data.</text>
</comment>
<dbReference type="RefSeq" id="WP_154206639.1">
    <property type="nucleotide sequence ID" value="NZ_WJYN01000003.1"/>
</dbReference>
<accession>A0A7X2HM24</accession>
<sequence>MATLETSPKIGSTELFDIGQGSSFNRSDALHNLLDVSRLQSGTGVTVTLAVAAHTRSAS</sequence>
<protein>
    <submittedName>
        <fullName evidence="1">Uncharacterized protein</fullName>
    </submittedName>
</protein>
<gene>
    <name evidence="1" type="ORF">GJQ57_09615</name>
</gene>
<name>A0A7X2HM24_RALPI</name>
<reference evidence="1 2" key="1">
    <citation type="submission" date="2019-11" db="EMBL/GenBank/DDBJ databases">
        <title>Phenotypic characterization of an OXA-22 and OXA-60 co-producing Ralstonia pickettii clinical strain.</title>
        <authorList>
            <person name="He F."/>
        </authorList>
    </citation>
    <scope>NUCLEOTIDE SEQUENCE [LARGE SCALE GENOMIC DNA]</scope>
    <source>
        <strain evidence="1 2">PSLESD1</strain>
    </source>
</reference>
<dbReference type="EMBL" id="WJYN01000003">
    <property type="protein sequence ID" value="MRS98906.1"/>
    <property type="molecule type" value="Genomic_DNA"/>
</dbReference>
<evidence type="ECO:0000313" key="1">
    <source>
        <dbReference type="EMBL" id="MRS98906.1"/>
    </source>
</evidence>
<dbReference type="AlphaFoldDB" id="A0A7X2HM24"/>
<proteinExistence type="predicted"/>
<organism evidence="1 2">
    <name type="scientific">Ralstonia pickettii</name>
    <name type="common">Burkholderia pickettii</name>
    <dbReference type="NCBI Taxonomy" id="329"/>
    <lineage>
        <taxon>Bacteria</taxon>
        <taxon>Pseudomonadati</taxon>
        <taxon>Pseudomonadota</taxon>
        <taxon>Betaproteobacteria</taxon>
        <taxon>Burkholderiales</taxon>
        <taxon>Burkholderiaceae</taxon>
        <taxon>Ralstonia</taxon>
    </lineage>
</organism>
<evidence type="ECO:0000313" key="2">
    <source>
        <dbReference type="Proteomes" id="UP000441032"/>
    </source>
</evidence>
<dbReference type="Proteomes" id="UP000441032">
    <property type="component" value="Unassembled WGS sequence"/>
</dbReference>